<evidence type="ECO:0000256" key="1">
    <source>
        <dbReference type="ARBA" id="ARBA00001933"/>
    </source>
</evidence>
<evidence type="ECO:0000256" key="6">
    <source>
        <dbReference type="ARBA" id="ARBA00022898"/>
    </source>
</evidence>
<name>A0ABQ2MMT6_9ACTN</name>
<keyword evidence="11" id="KW-1185">Reference proteome</keyword>
<keyword evidence="4" id="KW-0032">Aminotransferase</keyword>
<evidence type="ECO:0000256" key="5">
    <source>
        <dbReference type="ARBA" id="ARBA00022679"/>
    </source>
</evidence>
<dbReference type="Gene3D" id="3.40.640.10">
    <property type="entry name" value="Type I PLP-dependent aspartate aminotransferase-like (Major domain)"/>
    <property type="match status" value="1"/>
</dbReference>
<evidence type="ECO:0000256" key="9">
    <source>
        <dbReference type="RuleBase" id="RU003560"/>
    </source>
</evidence>
<dbReference type="NCBIfam" id="TIGR03251">
    <property type="entry name" value="LAT_fam"/>
    <property type="match status" value="1"/>
</dbReference>
<reference evidence="11" key="1">
    <citation type="journal article" date="2019" name="Int. J. Syst. Evol. Microbiol.">
        <title>The Global Catalogue of Microorganisms (GCM) 10K type strain sequencing project: providing services to taxonomists for standard genome sequencing and annotation.</title>
        <authorList>
            <consortium name="The Broad Institute Genomics Platform"/>
            <consortium name="The Broad Institute Genome Sequencing Center for Infectious Disease"/>
            <person name="Wu L."/>
            <person name="Ma J."/>
        </authorList>
    </citation>
    <scope>NUCLEOTIDE SEQUENCE [LARGE SCALE GENOMIC DNA]</scope>
    <source>
        <strain evidence="11">CGMCC 4.7349</strain>
    </source>
</reference>
<dbReference type="RefSeq" id="WP_164327208.1">
    <property type="nucleotide sequence ID" value="NZ_BMNG01000016.1"/>
</dbReference>
<evidence type="ECO:0000256" key="7">
    <source>
        <dbReference type="ARBA" id="ARBA00030921"/>
    </source>
</evidence>
<evidence type="ECO:0000256" key="8">
    <source>
        <dbReference type="ARBA" id="ARBA00050040"/>
    </source>
</evidence>
<comment type="similarity">
    <text evidence="2 9">Belongs to the class-III pyridoxal-phosphate-dependent aminotransferase family.</text>
</comment>
<dbReference type="InterPro" id="IPR015424">
    <property type="entry name" value="PyrdxlP-dep_Trfase"/>
</dbReference>
<accession>A0ABQ2MMT6</accession>
<sequence>MSEAGIDLLRDHVSGDFGDIILDVRASQGCWLVDERDGSRYLDMSMFYASAPLGHNHPALHGDDALDEAFLAAARMKPANPDYGTREQAQFVAEFLGLLGSDDMPYLFFIDGGALAVENALKVAFDWKTQHNAARGIAVRGSRALHLEKAFHGRSGYTMSLTNTDPSKIRDFPVFDWPRIPSPAVNDMSRWDEPELLAEEQAALEAAAAAFYRYADEIACFVFEPIQGEGGDRHLRPQFLKAMAELCRENDALLVADEVQSGFGITGEAWASDALGVRPDVIAFGKKTQVCGVLGGRRVLEVENSAFRTSSRLSSTWGGNLVDMVRATRILQVVREENLFENVKQTGAYLLGQLREIADEYPDLVTDPRGRGLMCAITLADGALRDEVLQRALSSHSVIFLGSGERELRWRPPLSVTETELALGVSALRAVLKDVAAEGRK</sequence>
<proteinExistence type="inferred from homology"/>
<dbReference type="CDD" id="cd00610">
    <property type="entry name" value="OAT_like"/>
    <property type="match status" value="1"/>
</dbReference>
<protein>
    <recommendedName>
        <fullName evidence="8">L-lysine-epsilon aminotransferase</fullName>
        <ecNumber evidence="3">2.6.1.36</ecNumber>
    </recommendedName>
    <alternativeName>
        <fullName evidence="7">Lysine 6-aminotransferase</fullName>
    </alternativeName>
</protein>
<organism evidence="10 11">
    <name type="scientific">Streptomyces lasiicapitis</name>
    <dbReference type="NCBI Taxonomy" id="1923961"/>
    <lineage>
        <taxon>Bacteria</taxon>
        <taxon>Bacillati</taxon>
        <taxon>Actinomycetota</taxon>
        <taxon>Actinomycetes</taxon>
        <taxon>Kitasatosporales</taxon>
        <taxon>Streptomycetaceae</taxon>
        <taxon>Streptomyces</taxon>
    </lineage>
</organism>
<evidence type="ECO:0000313" key="11">
    <source>
        <dbReference type="Proteomes" id="UP000656881"/>
    </source>
</evidence>
<dbReference type="InterPro" id="IPR015421">
    <property type="entry name" value="PyrdxlP-dep_Trfase_major"/>
</dbReference>
<dbReference type="PANTHER" id="PTHR43206">
    <property type="entry name" value="AMINOTRANSFERASE"/>
    <property type="match status" value="1"/>
</dbReference>
<evidence type="ECO:0000256" key="3">
    <source>
        <dbReference type="ARBA" id="ARBA00013071"/>
    </source>
</evidence>
<dbReference type="InterPro" id="IPR015422">
    <property type="entry name" value="PyrdxlP-dep_Trfase_small"/>
</dbReference>
<gene>
    <name evidence="10" type="ORF">GCM10012286_65290</name>
</gene>
<evidence type="ECO:0000256" key="2">
    <source>
        <dbReference type="ARBA" id="ARBA00008954"/>
    </source>
</evidence>
<keyword evidence="6 9" id="KW-0663">Pyridoxal phosphate</keyword>
<dbReference type="PANTHER" id="PTHR43206:SF2">
    <property type="entry name" value="4-AMINOBUTYRATE AMINOTRANSFERASE GABT"/>
    <property type="match status" value="1"/>
</dbReference>
<dbReference type="Gene3D" id="3.90.1150.10">
    <property type="entry name" value="Aspartate Aminotransferase, domain 1"/>
    <property type="match status" value="1"/>
</dbReference>
<dbReference type="InterPro" id="IPR005814">
    <property type="entry name" value="Aminotrans_3"/>
</dbReference>
<dbReference type="Pfam" id="PF00202">
    <property type="entry name" value="Aminotran_3"/>
    <property type="match status" value="1"/>
</dbReference>
<comment type="cofactor">
    <cofactor evidence="1">
        <name>pyridoxal 5'-phosphate</name>
        <dbReference type="ChEBI" id="CHEBI:597326"/>
    </cofactor>
</comment>
<dbReference type="SUPFAM" id="SSF53383">
    <property type="entry name" value="PLP-dependent transferases"/>
    <property type="match status" value="1"/>
</dbReference>
<dbReference type="InterPro" id="IPR017657">
    <property type="entry name" value="L-lysine_6-transaminase"/>
</dbReference>
<dbReference type="PIRSF" id="PIRSF000521">
    <property type="entry name" value="Transaminase_4ab_Lys_Orn"/>
    <property type="match status" value="1"/>
</dbReference>
<dbReference type="EMBL" id="BMNG01000016">
    <property type="protein sequence ID" value="GGO54762.1"/>
    <property type="molecule type" value="Genomic_DNA"/>
</dbReference>
<dbReference type="Proteomes" id="UP000656881">
    <property type="component" value="Unassembled WGS sequence"/>
</dbReference>
<keyword evidence="5" id="KW-0808">Transferase</keyword>
<dbReference type="EC" id="2.6.1.36" evidence="3"/>
<comment type="caution">
    <text evidence="10">The sequence shown here is derived from an EMBL/GenBank/DDBJ whole genome shotgun (WGS) entry which is preliminary data.</text>
</comment>
<evidence type="ECO:0000313" key="10">
    <source>
        <dbReference type="EMBL" id="GGO54762.1"/>
    </source>
</evidence>
<evidence type="ECO:0000256" key="4">
    <source>
        <dbReference type="ARBA" id="ARBA00022576"/>
    </source>
</evidence>